<dbReference type="EMBL" id="GBRH01191034">
    <property type="protein sequence ID" value="JAE06862.1"/>
    <property type="molecule type" value="Transcribed_RNA"/>
</dbReference>
<accession>A0A0A9F3D5</accession>
<reference evidence="1" key="1">
    <citation type="submission" date="2014-09" db="EMBL/GenBank/DDBJ databases">
        <authorList>
            <person name="Magalhaes I.L.F."/>
            <person name="Oliveira U."/>
            <person name="Santos F.R."/>
            <person name="Vidigal T.H.D.A."/>
            <person name="Brescovit A.D."/>
            <person name="Santos A.J."/>
        </authorList>
    </citation>
    <scope>NUCLEOTIDE SEQUENCE</scope>
    <source>
        <tissue evidence="1">Shoot tissue taken approximately 20 cm above the soil surface</tissue>
    </source>
</reference>
<reference evidence="1" key="2">
    <citation type="journal article" date="2015" name="Data Brief">
        <title>Shoot transcriptome of the giant reed, Arundo donax.</title>
        <authorList>
            <person name="Barrero R.A."/>
            <person name="Guerrero F.D."/>
            <person name="Moolhuijzen P."/>
            <person name="Goolsby J.A."/>
            <person name="Tidwell J."/>
            <person name="Bellgard S.E."/>
            <person name="Bellgard M.I."/>
        </authorList>
    </citation>
    <scope>NUCLEOTIDE SEQUENCE</scope>
    <source>
        <tissue evidence="1">Shoot tissue taken approximately 20 cm above the soil surface</tissue>
    </source>
</reference>
<organism evidence="1">
    <name type="scientific">Arundo donax</name>
    <name type="common">Giant reed</name>
    <name type="synonym">Donax arundinaceus</name>
    <dbReference type="NCBI Taxonomy" id="35708"/>
    <lineage>
        <taxon>Eukaryota</taxon>
        <taxon>Viridiplantae</taxon>
        <taxon>Streptophyta</taxon>
        <taxon>Embryophyta</taxon>
        <taxon>Tracheophyta</taxon>
        <taxon>Spermatophyta</taxon>
        <taxon>Magnoliopsida</taxon>
        <taxon>Liliopsida</taxon>
        <taxon>Poales</taxon>
        <taxon>Poaceae</taxon>
        <taxon>PACMAD clade</taxon>
        <taxon>Arundinoideae</taxon>
        <taxon>Arundineae</taxon>
        <taxon>Arundo</taxon>
    </lineage>
</organism>
<name>A0A0A9F3D5_ARUDO</name>
<proteinExistence type="predicted"/>
<sequence>MCPSILGSRSVPTVKLMGSVYSLNDEALNGCCMFKTY</sequence>
<protein>
    <submittedName>
        <fullName evidence="1">Uncharacterized protein</fullName>
    </submittedName>
</protein>
<dbReference type="AlphaFoldDB" id="A0A0A9F3D5"/>
<evidence type="ECO:0000313" key="1">
    <source>
        <dbReference type="EMBL" id="JAE06862.1"/>
    </source>
</evidence>